<keyword evidence="3" id="KW-0812">Transmembrane</keyword>
<dbReference type="SUPFAM" id="SSF50630">
    <property type="entry name" value="Acid proteases"/>
    <property type="match status" value="1"/>
</dbReference>
<evidence type="ECO:0000256" key="1">
    <source>
        <dbReference type="ARBA" id="ARBA00007447"/>
    </source>
</evidence>
<dbReference type="Pfam" id="PF14541">
    <property type="entry name" value="TAXi_C"/>
    <property type="match status" value="1"/>
</dbReference>
<dbReference type="Proteomes" id="UP001058974">
    <property type="component" value="Chromosome 1"/>
</dbReference>
<dbReference type="InterPro" id="IPR032799">
    <property type="entry name" value="TAXi_C"/>
</dbReference>
<dbReference type="FunFam" id="2.40.70.10:FF:000031">
    <property type="entry name" value="Aspartyl protease AED1"/>
    <property type="match status" value="1"/>
</dbReference>
<dbReference type="Gramene" id="Psat1g171160.1">
    <property type="protein sequence ID" value="Psat1g171160.1.cds"/>
    <property type="gene ID" value="Psat1g171160"/>
</dbReference>
<dbReference type="FunFam" id="2.40.70.10:FF:000013">
    <property type="entry name" value="Aspartyl protease AED1"/>
    <property type="match status" value="1"/>
</dbReference>
<proteinExistence type="inferred from homology"/>
<evidence type="ECO:0000313" key="6">
    <source>
        <dbReference type="Proteomes" id="UP001058974"/>
    </source>
</evidence>
<dbReference type="Gene3D" id="2.40.70.10">
    <property type="entry name" value="Acid Proteases"/>
    <property type="match status" value="2"/>
</dbReference>
<dbReference type="InterPro" id="IPR021109">
    <property type="entry name" value="Peptidase_aspartic_dom_sf"/>
</dbReference>
<dbReference type="Gramene" id="Psat01G0469900-T1">
    <property type="protein sequence ID" value="KAI5446949.1"/>
    <property type="gene ID" value="KIW84_014699"/>
</dbReference>
<evidence type="ECO:0000259" key="4">
    <source>
        <dbReference type="PROSITE" id="PS51767"/>
    </source>
</evidence>
<feature type="active site" evidence="2">
    <location>
        <position position="359"/>
    </location>
</feature>
<sequence>MIYIPKSKKLNQTKICRVVQVVYEMSLFWFLVFSAHLAIASSLVEFEDSLLTHKHGGVHLKLYHVASLKSSQKSKSFLFSDMLAKDQERVRYLHSRISTNSDSKSKVGAPKSKPKLVSIPLKSGLLIGSGNYFTKIGLGSPTKYYSMLVDTGSSFSWLQCQPCTIYCHAQDDPIFNPSSSNTYKTLPCSSPQCSSLKSSTLNEPSCSKVSNACVYKASYGDSSLSLGYLSQDVLTITPSERLPAFVYGCGQENQGLFGRSSGIIGMANDKLSMLAQLSGKYGNAFSYCLPTSFSAPNSTKEGFLSIGTSSLTPSPYKFTPILKNPKVPSLYFIDLNAITVGGKPLGIAASSYKVPTIIDSGTVITRLPTPVYTALKNALVTILSKKYKQAPGISLLDTCFTGSVKEISESVPVIALIFGGGAELPLTGHNTLLELEKGVTCLAIAGNSQTSSIAIIGNYQQQTFKVAYDVANSKLGFAPGGCQ</sequence>
<gene>
    <name evidence="5" type="ORF">KIW84_014699</name>
</gene>
<accession>A0A9D5BNN9</accession>
<dbReference type="InterPro" id="IPR001461">
    <property type="entry name" value="Aspartic_peptidase_A1"/>
</dbReference>
<dbReference type="InterPro" id="IPR033121">
    <property type="entry name" value="PEPTIDASE_A1"/>
</dbReference>
<dbReference type="AlphaFoldDB" id="A0A9D5BNN9"/>
<dbReference type="GO" id="GO:0006508">
    <property type="term" value="P:proteolysis"/>
    <property type="evidence" value="ECO:0007669"/>
    <property type="project" value="InterPro"/>
</dbReference>
<feature type="domain" description="Peptidase A1" evidence="4">
    <location>
        <begin position="132"/>
        <end position="478"/>
    </location>
</feature>
<dbReference type="PROSITE" id="PS51767">
    <property type="entry name" value="PEPTIDASE_A1"/>
    <property type="match status" value="1"/>
</dbReference>
<evidence type="ECO:0000256" key="2">
    <source>
        <dbReference type="PIRSR" id="PIRSR601461-1"/>
    </source>
</evidence>
<keyword evidence="6" id="KW-1185">Reference proteome</keyword>
<dbReference type="GO" id="GO:0004190">
    <property type="term" value="F:aspartic-type endopeptidase activity"/>
    <property type="evidence" value="ECO:0007669"/>
    <property type="project" value="InterPro"/>
</dbReference>
<keyword evidence="3" id="KW-0472">Membrane</keyword>
<comment type="caution">
    <text evidence="5">The sequence shown here is derived from an EMBL/GenBank/DDBJ whole genome shotgun (WGS) entry which is preliminary data.</text>
</comment>
<dbReference type="InterPro" id="IPR001969">
    <property type="entry name" value="Aspartic_peptidase_AS"/>
</dbReference>
<reference evidence="5 6" key="1">
    <citation type="journal article" date="2022" name="Nat. Genet.">
        <title>Improved pea reference genome and pan-genome highlight genomic features and evolutionary characteristics.</title>
        <authorList>
            <person name="Yang T."/>
            <person name="Liu R."/>
            <person name="Luo Y."/>
            <person name="Hu S."/>
            <person name="Wang D."/>
            <person name="Wang C."/>
            <person name="Pandey M.K."/>
            <person name="Ge S."/>
            <person name="Xu Q."/>
            <person name="Li N."/>
            <person name="Li G."/>
            <person name="Huang Y."/>
            <person name="Saxena R.K."/>
            <person name="Ji Y."/>
            <person name="Li M."/>
            <person name="Yan X."/>
            <person name="He Y."/>
            <person name="Liu Y."/>
            <person name="Wang X."/>
            <person name="Xiang C."/>
            <person name="Varshney R.K."/>
            <person name="Ding H."/>
            <person name="Gao S."/>
            <person name="Zong X."/>
        </authorList>
    </citation>
    <scope>NUCLEOTIDE SEQUENCE [LARGE SCALE GENOMIC DNA]</scope>
    <source>
        <strain evidence="5 6">cv. Zhongwan 6</strain>
    </source>
</reference>
<comment type="similarity">
    <text evidence="1">Belongs to the peptidase A1 family.</text>
</comment>
<dbReference type="Pfam" id="PF14543">
    <property type="entry name" value="TAXi_N"/>
    <property type="match status" value="1"/>
</dbReference>
<dbReference type="InterPro" id="IPR032861">
    <property type="entry name" value="TAXi_N"/>
</dbReference>
<evidence type="ECO:0000313" key="5">
    <source>
        <dbReference type="EMBL" id="KAI5446949.1"/>
    </source>
</evidence>
<feature type="transmembrane region" description="Helical" evidence="3">
    <location>
        <begin position="21"/>
        <end position="44"/>
    </location>
</feature>
<organism evidence="5 6">
    <name type="scientific">Pisum sativum</name>
    <name type="common">Garden pea</name>
    <name type="synonym">Lathyrus oleraceus</name>
    <dbReference type="NCBI Taxonomy" id="3888"/>
    <lineage>
        <taxon>Eukaryota</taxon>
        <taxon>Viridiplantae</taxon>
        <taxon>Streptophyta</taxon>
        <taxon>Embryophyta</taxon>
        <taxon>Tracheophyta</taxon>
        <taxon>Spermatophyta</taxon>
        <taxon>Magnoliopsida</taxon>
        <taxon>eudicotyledons</taxon>
        <taxon>Gunneridae</taxon>
        <taxon>Pentapetalae</taxon>
        <taxon>rosids</taxon>
        <taxon>fabids</taxon>
        <taxon>Fabales</taxon>
        <taxon>Fabaceae</taxon>
        <taxon>Papilionoideae</taxon>
        <taxon>50 kb inversion clade</taxon>
        <taxon>NPAAA clade</taxon>
        <taxon>Hologalegina</taxon>
        <taxon>IRL clade</taxon>
        <taxon>Fabeae</taxon>
        <taxon>Lathyrus</taxon>
    </lineage>
</organism>
<dbReference type="PANTHER" id="PTHR13683">
    <property type="entry name" value="ASPARTYL PROTEASES"/>
    <property type="match status" value="1"/>
</dbReference>
<dbReference type="PROSITE" id="PS00141">
    <property type="entry name" value="ASP_PROTEASE"/>
    <property type="match status" value="1"/>
</dbReference>
<feature type="active site" evidence="2">
    <location>
        <position position="150"/>
    </location>
</feature>
<dbReference type="EMBL" id="JAMSHJ010000001">
    <property type="protein sequence ID" value="KAI5446949.1"/>
    <property type="molecule type" value="Genomic_DNA"/>
</dbReference>
<evidence type="ECO:0000256" key="3">
    <source>
        <dbReference type="SAM" id="Phobius"/>
    </source>
</evidence>
<dbReference type="PANTHER" id="PTHR13683:SF809">
    <property type="entry name" value="PEPTIDASE A1 DOMAIN-CONTAINING PROTEIN"/>
    <property type="match status" value="1"/>
</dbReference>
<protein>
    <recommendedName>
        <fullName evidence="4">Peptidase A1 domain-containing protein</fullName>
    </recommendedName>
</protein>
<keyword evidence="3" id="KW-1133">Transmembrane helix</keyword>
<name>A0A9D5BNN9_PEA</name>